<dbReference type="EMBL" id="JACHHR010000006">
    <property type="protein sequence ID" value="MBB5213124.1"/>
    <property type="molecule type" value="Genomic_DNA"/>
</dbReference>
<evidence type="ECO:0000313" key="5">
    <source>
        <dbReference type="Proteomes" id="UP000563601"/>
    </source>
</evidence>
<evidence type="ECO:0000313" key="3">
    <source>
        <dbReference type="EMBL" id="QHQ38668.1"/>
    </source>
</evidence>
<organism evidence="2 5">
    <name type="scientific">Microbulbifer hydrolyticus</name>
    <dbReference type="NCBI Taxonomy" id="48074"/>
    <lineage>
        <taxon>Bacteria</taxon>
        <taxon>Pseudomonadati</taxon>
        <taxon>Pseudomonadota</taxon>
        <taxon>Gammaproteobacteria</taxon>
        <taxon>Cellvibrionales</taxon>
        <taxon>Microbulbiferaceae</taxon>
        <taxon>Microbulbifer</taxon>
    </lineage>
</organism>
<name>A0A6P1T7D2_9GAMM</name>
<reference evidence="3 4" key="1">
    <citation type="submission" date="2020-01" db="EMBL/GenBank/DDBJ databases">
        <title>The possibility of degradation of plastic by Microbulbifer hydrolyticus IRE-31.</title>
        <authorList>
            <person name="Liu L."/>
        </authorList>
    </citation>
    <scope>NUCLEOTIDE SEQUENCE [LARGE SCALE GENOMIC DNA]</scope>
    <source>
        <strain evidence="3 4">IRE-31</strain>
    </source>
</reference>
<sequence>MNKITGILLALLSFSLKAEVTVEQLEEFDGWVYGHAMRTEEEIFNFGELVDVSSKETITNGGVAELKEYTFSKGHISAIVFSPDNVSVLGIRSSAPGYELKNGISVGDPSSILQSMPISSEGGEYCGINNCVNFDLNGEVIASFTIEFYVD</sequence>
<evidence type="ECO:0000313" key="2">
    <source>
        <dbReference type="EMBL" id="MBB5213124.1"/>
    </source>
</evidence>
<protein>
    <submittedName>
        <fullName evidence="2">Uncharacterized protein</fullName>
    </submittedName>
</protein>
<dbReference type="EMBL" id="CP047491">
    <property type="protein sequence ID" value="QHQ38668.1"/>
    <property type="molecule type" value="Genomic_DNA"/>
</dbReference>
<feature type="signal peptide" evidence="1">
    <location>
        <begin position="1"/>
        <end position="18"/>
    </location>
</feature>
<dbReference type="Proteomes" id="UP000563601">
    <property type="component" value="Unassembled WGS sequence"/>
</dbReference>
<dbReference type="RefSeq" id="WP_161857998.1">
    <property type="nucleotide sequence ID" value="NZ_CP047491.1"/>
</dbReference>
<gene>
    <name evidence="3" type="ORF">GTQ55_06475</name>
    <name evidence="2" type="ORF">HNQ53_003371</name>
</gene>
<feature type="chain" id="PRO_5044645470" evidence="1">
    <location>
        <begin position="19"/>
        <end position="151"/>
    </location>
</feature>
<proteinExistence type="predicted"/>
<keyword evidence="4" id="KW-1185">Reference proteome</keyword>
<evidence type="ECO:0000313" key="4">
    <source>
        <dbReference type="Proteomes" id="UP000464675"/>
    </source>
</evidence>
<dbReference type="OrthoDB" id="9826388at2"/>
<keyword evidence="1" id="KW-0732">Signal</keyword>
<reference evidence="2 5" key="2">
    <citation type="submission" date="2020-08" db="EMBL/GenBank/DDBJ databases">
        <title>Genomic Encyclopedia of Type Strains, Phase IV (KMG-IV): sequencing the most valuable type-strain genomes for metagenomic binning, comparative biology and taxonomic classification.</title>
        <authorList>
            <person name="Goeker M."/>
        </authorList>
    </citation>
    <scope>NUCLEOTIDE SEQUENCE [LARGE SCALE GENOMIC DNA]</scope>
    <source>
        <strain evidence="2 5">DSM 11525</strain>
    </source>
</reference>
<accession>A0A6P1T7D2</accession>
<dbReference type="AlphaFoldDB" id="A0A6P1T7D2"/>
<evidence type="ECO:0000256" key="1">
    <source>
        <dbReference type="SAM" id="SignalP"/>
    </source>
</evidence>
<dbReference type="Proteomes" id="UP000464675">
    <property type="component" value="Chromosome"/>
</dbReference>